<dbReference type="EMBL" id="LR746496">
    <property type="protein sequence ID" value="CAA7602629.1"/>
    <property type="molecule type" value="Genomic_DNA"/>
</dbReference>
<sequence length="78" mass="8759">MRNTYGLKVWFSSHEFLETVRNLDKQPMHVICGIRPGRRKYGYKGDSLNAGDLHKVLKSEGKKSVGKGILADCSPLPE</sequence>
<dbReference type="KEGG" id="aacx:DEACI_3308"/>
<evidence type="ECO:0000313" key="3">
    <source>
        <dbReference type="Proteomes" id="UP001071230"/>
    </source>
</evidence>
<gene>
    <name evidence="1" type="ORF">DEACI_3308</name>
    <name evidence="2" type="ORF">DEACI_3657</name>
</gene>
<dbReference type="EMBL" id="CDGJ01000114">
    <property type="protein sequence ID" value="CEJ09174.1"/>
    <property type="molecule type" value="Genomic_DNA"/>
</dbReference>
<keyword evidence="3" id="KW-1185">Reference proteome</keyword>
<reference evidence="2" key="1">
    <citation type="submission" date="2014-11" db="EMBL/GenBank/DDBJ databases">
        <authorList>
            <person name="Hornung B.V."/>
        </authorList>
    </citation>
    <scope>NUCLEOTIDE SEQUENCE</scope>
    <source>
        <strain evidence="2">INE</strain>
    </source>
</reference>
<dbReference type="Proteomes" id="UP000836597">
    <property type="component" value="Chromosome"/>
</dbReference>
<evidence type="ECO:0000313" key="1">
    <source>
        <dbReference type="EMBL" id="CAA7602629.1"/>
    </source>
</evidence>
<name>A0A8S0W9I6_9FIRM</name>
<proteinExistence type="predicted"/>
<reference evidence="1" key="2">
    <citation type="submission" date="2020-01" db="EMBL/GenBank/DDBJ databases">
        <authorList>
            <person name="Hornung B."/>
        </authorList>
    </citation>
    <scope>NUCLEOTIDE SEQUENCE</scope>
    <source>
        <strain evidence="1">PacBioINE</strain>
    </source>
</reference>
<dbReference type="Proteomes" id="UP001071230">
    <property type="component" value="Unassembled WGS sequence"/>
</dbReference>
<accession>A0A8S0W9I6</accession>
<evidence type="ECO:0000313" key="2">
    <source>
        <dbReference type="EMBL" id="CEJ09174.1"/>
    </source>
</evidence>
<organism evidence="1">
    <name type="scientific">Acididesulfobacillus acetoxydans</name>
    <dbReference type="NCBI Taxonomy" id="1561005"/>
    <lineage>
        <taxon>Bacteria</taxon>
        <taxon>Bacillati</taxon>
        <taxon>Bacillota</taxon>
        <taxon>Clostridia</taxon>
        <taxon>Eubacteriales</taxon>
        <taxon>Peptococcaceae</taxon>
        <taxon>Acididesulfobacillus</taxon>
    </lineage>
</organism>
<dbReference type="AlphaFoldDB" id="A0A8S0W9I6"/>
<protein>
    <submittedName>
        <fullName evidence="1">Uncharacterized protein</fullName>
    </submittedName>
</protein>